<accession>A0A914QZC5</accession>
<sequence length="230" mass="25491">MASVDQELYNDFVEPSELQLPVNPNTAAVDTPSNQIDTVLSQNRALDVPSISNSLISSEVAAANNQIPITRPRRKRRLINRVEMDGNKRIKVETEETSDLVVYGELHNNLSESSQLQISVNPVTVAVDISIKSEPEDHSTSVDYNVQVKRELPSNNPIVQLDISASGSPNRSNLPELDNLDHLSRAPNSFEHFIPEGMTENDIKDYSIKNSDSHVIEILCPPSTINDSPR</sequence>
<dbReference type="WBParaSite" id="PDA_v2.g9277.t1">
    <property type="protein sequence ID" value="PDA_v2.g9277.t1"/>
    <property type="gene ID" value="PDA_v2.g9277"/>
</dbReference>
<proteinExistence type="predicted"/>
<reference evidence="2" key="1">
    <citation type="submission" date="2022-11" db="UniProtKB">
        <authorList>
            <consortium name="WormBaseParasite"/>
        </authorList>
    </citation>
    <scope>IDENTIFICATION</scope>
</reference>
<protein>
    <submittedName>
        <fullName evidence="2">Uncharacterized protein</fullName>
    </submittedName>
</protein>
<evidence type="ECO:0000313" key="1">
    <source>
        <dbReference type="Proteomes" id="UP000887578"/>
    </source>
</evidence>
<evidence type="ECO:0000313" key="2">
    <source>
        <dbReference type="WBParaSite" id="PDA_v2.g9277.t1"/>
    </source>
</evidence>
<dbReference type="AlphaFoldDB" id="A0A914QZC5"/>
<dbReference type="Proteomes" id="UP000887578">
    <property type="component" value="Unplaced"/>
</dbReference>
<keyword evidence="1" id="KW-1185">Reference proteome</keyword>
<organism evidence="1 2">
    <name type="scientific">Panagrolaimus davidi</name>
    <dbReference type="NCBI Taxonomy" id="227884"/>
    <lineage>
        <taxon>Eukaryota</taxon>
        <taxon>Metazoa</taxon>
        <taxon>Ecdysozoa</taxon>
        <taxon>Nematoda</taxon>
        <taxon>Chromadorea</taxon>
        <taxon>Rhabditida</taxon>
        <taxon>Tylenchina</taxon>
        <taxon>Panagrolaimomorpha</taxon>
        <taxon>Panagrolaimoidea</taxon>
        <taxon>Panagrolaimidae</taxon>
        <taxon>Panagrolaimus</taxon>
    </lineage>
</organism>
<name>A0A914QZC5_9BILA</name>